<dbReference type="Proteomes" id="UP000714275">
    <property type="component" value="Unassembled WGS sequence"/>
</dbReference>
<dbReference type="EMBL" id="JABBWD010000423">
    <property type="protein sequence ID" value="KAG1760898.1"/>
    <property type="molecule type" value="Genomic_DNA"/>
</dbReference>
<dbReference type="AlphaFoldDB" id="A0A9P6ZFN0"/>
<dbReference type="OrthoDB" id="2636032at2759"/>
<comment type="caution">
    <text evidence="1">The sequence shown here is derived from an EMBL/GenBank/DDBJ whole genome shotgun (WGS) entry which is preliminary data.</text>
</comment>
<accession>A0A9P6ZFN0</accession>
<reference evidence="1" key="1">
    <citation type="journal article" date="2020" name="New Phytol.">
        <title>Comparative genomics reveals dynamic genome evolution in host specialist ectomycorrhizal fungi.</title>
        <authorList>
            <person name="Lofgren L.A."/>
            <person name="Nguyen N.H."/>
            <person name="Vilgalys R."/>
            <person name="Ruytinx J."/>
            <person name="Liao H.L."/>
            <person name="Branco S."/>
            <person name="Kuo A."/>
            <person name="LaButti K."/>
            <person name="Lipzen A."/>
            <person name="Andreopoulos W."/>
            <person name="Pangilinan J."/>
            <person name="Riley R."/>
            <person name="Hundley H."/>
            <person name="Na H."/>
            <person name="Barry K."/>
            <person name="Grigoriev I.V."/>
            <person name="Stajich J.E."/>
            <person name="Kennedy P.G."/>
        </authorList>
    </citation>
    <scope>NUCLEOTIDE SEQUENCE</scope>
    <source>
        <strain evidence="1">DOB743</strain>
    </source>
</reference>
<sequence length="183" mass="20577">METTDQVDAILEAFDIVGISPSEFIITLLNDSRYINHKTVTNLRESGQYLAELLVVQSDVVQGRYVREVQILSAKESGYHFSVLNTSVEQLEEFDIGVLGRGMEVHAPLLWRLLDILLSARGKGHISSGDLPDGGYDVDEDDEALWEELGDLNLQEIVDGLEGDMLKKKNRIIAHRNKRLSRN</sequence>
<protein>
    <submittedName>
        <fullName evidence="1">Uncharacterized protein</fullName>
    </submittedName>
</protein>
<proteinExistence type="predicted"/>
<evidence type="ECO:0000313" key="1">
    <source>
        <dbReference type="EMBL" id="KAG1760898.1"/>
    </source>
</evidence>
<name>A0A9P6ZFN0_9AGAM</name>
<organism evidence="1 2">
    <name type="scientific">Suillus placidus</name>
    <dbReference type="NCBI Taxonomy" id="48579"/>
    <lineage>
        <taxon>Eukaryota</taxon>
        <taxon>Fungi</taxon>
        <taxon>Dikarya</taxon>
        <taxon>Basidiomycota</taxon>
        <taxon>Agaricomycotina</taxon>
        <taxon>Agaricomycetes</taxon>
        <taxon>Agaricomycetidae</taxon>
        <taxon>Boletales</taxon>
        <taxon>Suillineae</taxon>
        <taxon>Suillaceae</taxon>
        <taxon>Suillus</taxon>
    </lineage>
</organism>
<gene>
    <name evidence="1" type="ORF">EV702DRAFT_1171476</name>
</gene>
<keyword evidence="2" id="KW-1185">Reference proteome</keyword>
<evidence type="ECO:0000313" key="2">
    <source>
        <dbReference type="Proteomes" id="UP000714275"/>
    </source>
</evidence>